<keyword evidence="1" id="KW-0805">Transcription regulation</keyword>
<dbReference type="Proteomes" id="UP000199213">
    <property type="component" value="Unassembled WGS sequence"/>
</dbReference>
<dbReference type="RefSeq" id="WP_092625133.1">
    <property type="nucleotide sequence ID" value="NZ_FNFM01000001.1"/>
</dbReference>
<keyword evidence="3" id="KW-0804">Transcription</keyword>
<accession>A0A1G8VDH6</accession>
<dbReference type="EMBL" id="FNFM01000001">
    <property type="protein sequence ID" value="SDJ64141.1"/>
    <property type="molecule type" value="Genomic_DNA"/>
</dbReference>
<dbReference type="AlphaFoldDB" id="A0A1G8VDH6"/>
<dbReference type="SUPFAM" id="SSF46894">
    <property type="entry name" value="C-terminal effector domain of the bipartite response regulators"/>
    <property type="match status" value="1"/>
</dbReference>
<protein>
    <submittedName>
        <fullName evidence="5">DNA-binding response regulator, NarL/FixJ family, contains REC and HTH domains</fullName>
    </submittedName>
</protein>
<evidence type="ECO:0000259" key="4">
    <source>
        <dbReference type="PROSITE" id="PS50043"/>
    </source>
</evidence>
<feature type="domain" description="HTH luxR-type" evidence="4">
    <location>
        <begin position="140"/>
        <end position="205"/>
    </location>
</feature>
<dbReference type="PROSITE" id="PS50043">
    <property type="entry name" value="HTH_LUXR_2"/>
    <property type="match status" value="1"/>
</dbReference>
<gene>
    <name evidence="5" type="ORF">SAMN04487820_10116</name>
</gene>
<evidence type="ECO:0000256" key="1">
    <source>
        <dbReference type="ARBA" id="ARBA00023015"/>
    </source>
</evidence>
<sequence length="207" mass="22751">MNSIRVFVRTVDPLTSMAVSHYLDSRPNIEVVPAEEHTPVDVVLVVAERLTVDVASTLRKIKATLNAPVIMILCEITRNDLVPAVECNVAAVLPREAASRERIEEAVRTAAAGGGLLPSPMLGELLRHFEQLQREVLAPNGLHASGLTPREIDVLRLMSHGFDTSEIAEELNFSERAVKRVVSEITGRLQLRNRPHAVAYALRMGVI</sequence>
<dbReference type="SMART" id="SM00421">
    <property type="entry name" value="HTH_LUXR"/>
    <property type="match status" value="1"/>
</dbReference>
<dbReference type="OrthoDB" id="4309410at2"/>
<dbReference type="PRINTS" id="PR00038">
    <property type="entry name" value="HTHLUXR"/>
</dbReference>
<dbReference type="GO" id="GO:0003677">
    <property type="term" value="F:DNA binding"/>
    <property type="evidence" value="ECO:0007669"/>
    <property type="project" value="UniProtKB-KW"/>
</dbReference>
<dbReference type="InterPro" id="IPR016032">
    <property type="entry name" value="Sig_transdc_resp-reg_C-effctor"/>
</dbReference>
<keyword evidence="2 5" id="KW-0238">DNA-binding</keyword>
<evidence type="ECO:0000313" key="5">
    <source>
        <dbReference type="EMBL" id="SDJ64141.1"/>
    </source>
</evidence>
<name>A0A1G8VDH6_ACTMZ</name>
<evidence type="ECO:0000256" key="2">
    <source>
        <dbReference type="ARBA" id="ARBA00023125"/>
    </source>
</evidence>
<dbReference type="Pfam" id="PF00196">
    <property type="entry name" value="GerE"/>
    <property type="match status" value="1"/>
</dbReference>
<proteinExistence type="predicted"/>
<dbReference type="InterPro" id="IPR000792">
    <property type="entry name" value="Tscrpt_reg_LuxR_C"/>
</dbReference>
<evidence type="ECO:0000256" key="3">
    <source>
        <dbReference type="ARBA" id="ARBA00023163"/>
    </source>
</evidence>
<dbReference type="PANTHER" id="PTHR44688:SF16">
    <property type="entry name" value="DNA-BINDING TRANSCRIPTIONAL ACTIVATOR DEVR_DOSR"/>
    <property type="match status" value="1"/>
</dbReference>
<reference evidence="6" key="1">
    <citation type="submission" date="2016-10" db="EMBL/GenBank/DDBJ databases">
        <authorList>
            <person name="Varghese N."/>
            <person name="Submissions S."/>
        </authorList>
    </citation>
    <scope>NUCLEOTIDE SEQUENCE [LARGE SCALE GENOMIC DNA]</scope>
    <source>
        <strain evidence="6">DSM 45460</strain>
    </source>
</reference>
<dbReference type="PANTHER" id="PTHR44688">
    <property type="entry name" value="DNA-BINDING TRANSCRIPTIONAL ACTIVATOR DEVR_DOSR"/>
    <property type="match status" value="1"/>
</dbReference>
<organism evidence="5 6">
    <name type="scientific">Actinopolyspora mzabensis</name>
    <dbReference type="NCBI Taxonomy" id="995066"/>
    <lineage>
        <taxon>Bacteria</taxon>
        <taxon>Bacillati</taxon>
        <taxon>Actinomycetota</taxon>
        <taxon>Actinomycetes</taxon>
        <taxon>Actinopolysporales</taxon>
        <taxon>Actinopolysporaceae</taxon>
        <taxon>Actinopolyspora</taxon>
    </lineage>
</organism>
<evidence type="ECO:0000313" key="6">
    <source>
        <dbReference type="Proteomes" id="UP000199213"/>
    </source>
</evidence>
<dbReference type="CDD" id="cd06170">
    <property type="entry name" value="LuxR_C_like"/>
    <property type="match status" value="1"/>
</dbReference>
<keyword evidence="6" id="KW-1185">Reference proteome</keyword>
<dbReference type="GO" id="GO:0006355">
    <property type="term" value="P:regulation of DNA-templated transcription"/>
    <property type="evidence" value="ECO:0007669"/>
    <property type="project" value="InterPro"/>
</dbReference>
<dbReference type="Gene3D" id="3.40.50.2300">
    <property type="match status" value="1"/>
</dbReference>